<dbReference type="PROSITE" id="PS50970">
    <property type="entry name" value="HCY"/>
    <property type="match status" value="1"/>
</dbReference>
<feature type="binding site" evidence="6">
    <location>
        <position position="226"/>
    </location>
    <ligand>
        <name>Zn(2+)</name>
        <dbReference type="ChEBI" id="CHEBI:29105"/>
    </ligand>
</feature>
<keyword evidence="2 6" id="KW-0808">Transferase</keyword>
<evidence type="ECO:0000259" key="7">
    <source>
        <dbReference type="PROSITE" id="PS50970"/>
    </source>
</evidence>
<dbReference type="GO" id="GO:0033528">
    <property type="term" value="P:S-methylmethionine cycle"/>
    <property type="evidence" value="ECO:0007669"/>
    <property type="project" value="TreeGrafter"/>
</dbReference>
<dbReference type="EMBL" id="NHZQ01000335">
    <property type="protein sequence ID" value="PSK42490.1"/>
    <property type="molecule type" value="Genomic_DNA"/>
</dbReference>
<dbReference type="NCBIfam" id="NF007020">
    <property type="entry name" value="PRK09485.1"/>
    <property type="match status" value="1"/>
</dbReference>
<dbReference type="InterPro" id="IPR017226">
    <property type="entry name" value="BHMT-like"/>
</dbReference>
<dbReference type="GO" id="GO:0009086">
    <property type="term" value="P:methionine biosynthetic process"/>
    <property type="evidence" value="ECO:0007669"/>
    <property type="project" value="InterPro"/>
</dbReference>
<dbReference type="FunFam" id="3.20.20.330:FF:000002">
    <property type="entry name" value="Homocysteine S-methyltransferase"/>
    <property type="match status" value="1"/>
</dbReference>
<evidence type="ECO:0000256" key="3">
    <source>
        <dbReference type="ARBA" id="ARBA00022723"/>
    </source>
</evidence>
<evidence type="ECO:0000313" key="9">
    <source>
        <dbReference type="Proteomes" id="UP000243723"/>
    </source>
</evidence>
<keyword evidence="4 5" id="KW-0862">Zinc</keyword>
<comment type="caution">
    <text evidence="8">The sequence shown here is derived from an EMBL/GenBank/DDBJ whole genome shotgun (WGS) entry which is preliminary data.</text>
</comment>
<reference evidence="8 9" key="1">
    <citation type="submission" date="2017-05" db="EMBL/GenBank/DDBJ databases">
        <title>Draft genome sequence of Elsinoe australis.</title>
        <authorList>
            <person name="Cheng Q."/>
        </authorList>
    </citation>
    <scope>NUCLEOTIDE SEQUENCE [LARGE SCALE GENOMIC DNA]</scope>
    <source>
        <strain evidence="8 9">NL1</strain>
    </source>
</reference>
<gene>
    <name evidence="8" type="ORF">B9Z65_4404</name>
</gene>
<dbReference type="OrthoDB" id="261426at2759"/>
<evidence type="ECO:0000256" key="4">
    <source>
        <dbReference type="ARBA" id="ARBA00022833"/>
    </source>
</evidence>
<dbReference type="PIRSF" id="PIRSF037505">
    <property type="entry name" value="Betaine_HMT"/>
    <property type="match status" value="1"/>
</dbReference>
<comment type="cofactor">
    <cofactor evidence="5">
        <name>Zn(2+)</name>
        <dbReference type="ChEBI" id="CHEBI:29105"/>
    </cofactor>
    <text evidence="5">Binds 1 zinc ion per subunit.</text>
</comment>
<dbReference type="GO" id="GO:0008898">
    <property type="term" value="F:S-adenosylmethionine-homocysteine S-methyltransferase activity"/>
    <property type="evidence" value="ECO:0007669"/>
    <property type="project" value="TreeGrafter"/>
</dbReference>
<protein>
    <recommendedName>
        <fullName evidence="7">Hcy-binding domain-containing protein</fullName>
    </recommendedName>
</protein>
<dbReference type="PANTHER" id="PTHR46015:SF1">
    <property type="entry name" value="HOMOCYSTEINE S-METHYLTRANSFERASE-LIKE ISOFORM 1"/>
    <property type="match status" value="1"/>
</dbReference>
<evidence type="ECO:0000256" key="5">
    <source>
        <dbReference type="PIRSR" id="PIRSR037505-2"/>
    </source>
</evidence>
<dbReference type="PANTHER" id="PTHR46015">
    <property type="entry name" value="ZGC:172121"/>
    <property type="match status" value="1"/>
</dbReference>
<dbReference type="SUPFAM" id="SSF82282">
    <property type="entry name" value="Homocysteine S-methyltransferase"/>
    <property type="match status" value="1"/>
</dbReference>
<dbReference type="AlphaFoldDB" id="A0A2P7Z2P6"/>
<evidence type="ECO:0000313" key="8">
    <source>
        <dbReference type="EMBL" id="PSK42490.1"/>
    </source>
</evidence>
<dbReference type="InterPro" id="IPR036589">
    <property type="entry name" value="HCY_dom_sf"/>
</dbReference>
<dbReference type="GO" id="GO:0008270">
    <property type="term" value="F:zinc ion binding"/>
    <property type="evidence" value="ECO:0007669"/>
    <property type="project" value="InterPro"/>
</dbReference>
<feature type="binding site" evidence="5 6">
    <location>
        <position position="294"/>
    </location>
    <ligand>
        <name>Zn(2+)</name>
        <dbReference type="ChEBI" id="CHEBI:29105"/>
    </ligand>
</feature>
<feature type="binding site" evidence="5 6">
    <location>
        <position position="293"/>
    </location>
    <ligand>
        <name>Zn(2+)</name>
        <dbReference type="ChEBI" id="CHEBI:29105"/>
    </ligand>
</feature>
<dbReference type="Pfam" id="PF02574">
    <property type="entry name" value="S-methyl_trans"/>
    <property type="match status" value="1"/>
</dbReference>
<proteinExistence type="predicted"/>
<evidence type="ECO:0000256" key="2">
    <source>
        <dbReference type="ARBA" id="ARBA00022679"/>
    </source>
</evidence>
<sequence>MPRLHQFSGLTHVVDGGLATALESRGHNLNHPLWSGKLLIEKPEEIQKVHYDFYRAGADIAITASYQTSVLGLKTHLDLDKAAALEVIRSSVRLAQAARDEARQLGMGRTLLVAGSIGPYGAYLANGAEYTGDYGNVTEAELREFHQDRIAALLDTGSRADVLACETIPSRLEVQVLCDLLKVRHCSAWISCTLRDANHISDGTSLAEIVDIVSKCDRVIAFGVNCVPIGLATDALKEIKKVSDSMMLVVYPNSGEKWDAEKKVWYGGEETREHLGEVAKEWYDAGARLIGGCCRMGYDDIRAIRDGLESVRGPAM</sequence>
<dbReference type="GO" id="GO:0032259">
    <property type="term" value="P:methylation"/>
    <property type="evidence" value="ECO:0007669"/>
    <property type="project" value="UniProtKB-KW"/>
</dbReference>
<dbReference type="Gene3D" id="3.20.20.330">
    <property type="entry name" value="Homocysteine-binding-like domain"/>
    <property type="match status" value="1"/>
</dbReference>
<keyword evidence="9" id="KW-1185">Reference proteome</keyword>
<dbReference type="STRING" id="40998.A0A2P7Z2P6"/>
<dbReference type="InterPro" id="IPR051486">
    <property type="entry name" value="Hcy_S-methyltransferase"/>
</dbReference>
<dbReference type="InterPro" id="IPR003726">
    <property type="entry name" value="HCY_dom"/>
</dbReference>
<evidence type="ECO:0000256" key="6">
    <source>
        <dbReference type="PROSITE-ProRule" id="PRU00333"/>
    </source>
</evidence>
<evidence type="ECO:0000256" key="1">
    <source>
        <dbReference type="ARBA" id="ARBA00022603"/>
    </source>
</evidence>
<accession>A0A2P7Z2P6</accession>
<keyword evidence="1 6" id="KW-0489">Methyltransferase</keyword>
<dbReference type="Proteomes" id="UP000243723">
    <property type="component" value="Unassembled WGS sequence"/>
</dbReference>
<keyword evidence="3 5" id="KW-0479">Metal-binding</keyword>
<organism evidence="8 9">
    <name type="scientific">Elsinoe australis</name>
    <dbReference type="NCBI Taxonomy" id="40998"/>
    <lineage>
        <taxon>Eukaryota</taxon>
        <taxon>Fungi</taxon>
        <taxon>Dikarya</taxon>
        <taxon>Ascomycota</taxon>
        <taxon>Pezizomycotina</taxon>
        <taxon>Dothideomycetes</taxon>
        <taxon>Dothideomycetidae</taxon>
        <taxon>Myriangiales</taxon>
        <taxon>Elsinoaceae</taxon>
        <taxon>Elsinoe</taxon>
    </lineage>
</organism>
<name>A0A2P7Z2P6_9PEZI</name>
<feature type="domain" description="Hcy-binding" evidence="7">
    <location>
        <begin position="1"/>
        <end position="308"/>
    </location>
</feature>